<dbReference type="EMBL" id="BBVC01000092">
    <property type="protein sequence ID" value="GAO98803.1"/>
    <property type="molecule type" value="Genomic_DNA"/>
</dbReference>
<feature type="domain" description="Glycosyltransferase family 28 N-terminal" evidence="12">
    <location>
        <begin position="5"/>
        <end position="136"/>
    </location>
</feature>
<dbReference type="Gene3D" id="3.40.50.2000">
    <property type="entry name" value="Glycogen Phosphorylase B"/>
    <property type="match status" value="2"/>
</dbReference>
<feature type="binding site" evidence="10">
    <location>
        <position position="282"/>
    </location>
    <ligand>
        <name>UDP-N-acetyl-alpha-D-glucosamine</name>
        <dbReference type="ChEBI" id="CHEBI:57705"/>
    </ligand>
</feature>
<evidence type="ECO:0000256" key="9">
    <source>
        <dbReference type="ARBA" id="ARBA00023316"/>
    </source>
</evidence>
<dbReference type="CDD" id="cd03785">
    <property type="entry name" value="GT28_MurG"/>
    <property type="match status" value="1"/>
</dbReference>
<dbReference type="GO" id="GO:0050511">
    <property type="term" value="F:undecaprenyldiphospho-muramoylpentapeptide beta-N-acetylglucosaminyltransferase activity"/>
    <property type="evidence" value="ECO:0007669"/>
    <property type="project" value="UniProtKB-UniRule"/>
</dbReference>
<keyword evidence="8 10" id="KW-0131">Cell cycle</keyword>
<evidence type="ECO:0000256" key="10">
    <source>
        <dbReference type="HAMAP-Rule" id="MF_00033"/>
    </source>
</evidence>
<evidence type="ECO:0000313" key="14">
    <source>
        <dbReference type="EMBL" id="GAO98803.1"/>
    </source>
</evidence>
<keyword evidence="15" id="KW-1185">Reference proteome</keyword>
<feature type="transmembrane region" description="Helical" evidence="11">
    <location>
        <begin position="65"/>
        <end position="83"/>
    </location>
</feature>
<dbReference type="InterPro" id="IPR004276">
    <property type="entry name" value="GlycoTrans_28_N"/>
</dbReference>
<keyword evidence="9 10" id="KW-0961">Cell wall biogenesis/degradation</keyword>
<evidence type="ECO:0000256" key="1">
    <source>
        <dbReference type="ARBA" id="ARBA00022475"/>
    </source>
</evidence>
<keyword evidence="6 10" id="KW-0573">Peptidoglycan synthesis</keyword>
<dbReference type="HAMAP" id="MF_00033">
    <property type="entry name" value="MurG"/>
    <property type="match status" value="1"/>
</dbReference>
<evidence type="ECO:0000259" key="12">
    <source>
        <dbReference type="Pfam" id="PF03033"/>
    </source>
</evidence>
<dbReference type="Pfam" id="PF03033">
    <property type="entry name" value="Glyco_transf_28"/>
    <property type="match status" value="1"/>
</dbReference>
<dbReference type="GO" id="GO:0008360">
    <property type="term" value="P:regulation of cell shape"/>
    <property type="evidence" value="ECO:0007669"/>
    <property type="project" value="UniProtKB-KW"/>
</dbReference>
<feature type="binding site" evidence="10">
    <location>
        <position position="181"/>
    </location>
    <ligand>
        <name>UDP-N-acetyl-alpha-D-glucosamine</name>
        <dbReference type="ChEBI" id="CHEBI:57705"/>
    </ligand>
</feature>
<sequence>MKNPIILVAGGTGGHVFPALSLAQELEAQGHDILFFTDSRGARLIPSTVATPLKILPLQGRRNLFIFYLSLVWCFISGLGDIIRYRPQGIVGFGGYPALTWGLLAGLFRIPLIIHEQNAILGRTNRLLVHWAKSVALTFKMEKTDFSGIHTGIPLRRDFKSVDYALPKRREVFHLFVVGGSQGARIFGEIIPQAVQLLPVFLQERLDIVQQCCAEDVEKVKKAYGKTAAKTLVSPFFSHVAELLENAHLVIARAGASTIAEVMTVGRPALFIPFPGAQDDHQTANAQAAVMAGGGWLFNQKILTAERVASFLERGLTCPSILILAAEGARRESHQNATQKLSKLVLECFAH</sequence>
<dbReference type="InterPro" id="IPR007235">
    <property type="entry name" value="Glyco_trans_28_C"/>
</dbReference>
<dbReference type="SUPFAM" id="SSF53756">
    <property type="entry name" value="UDP-Glycosyltransferase/glycogen phosphorylase"/>
    <property type="match status" value="1"/>
</dbReference>
<dbReference type="GO" id="GO:0051991">
    <property type="term" value="F:UDP-N-acetyl-D-glucosamine:N-acetylmuramoyl-L-alanyl-D-glutamyl-meso-2,6-diaminopimelyl-D-alanyl-D-alanine-diphosphoundecaprenol 4-beta-N-acetylglucosaminlytransferase activity"/>
    <property type="evidence" value="ECO:0007669"/>
    <property type="project" value="RHEA"/>
</dbReference>
<dbReference type="GO" id="GO:0005886">
    <property type="term" value="C:plasma membrane"/>
    <property type="evidence" value="ECO:0007669"/>
    <property type="project" value="UniProtKB-SubCell"/>
</dbReference>
<accession>A0A0K8MEZ1</accession>
<evidence type="ECO:0000256" key="4">
    <source>
        <dbReference type="ARBA" id="ARBA00022679"/>
    </source>
</evidence>
<comment type="caution">
    <text evidence="10">Lacks conserved residue(s) required for the propagation of feature annotation.</text>
</comment>
<keyword evidence="11" id="KW-1133">Transmembrane helix</keyword>
<dbReference type="PANTHER" id="PTHR21015:SF22">
    <property type="entry name" value="GLYCOSYLTRANSFERASE"/>
    <property type="match status" value="1"/>
</dbReference>
<evidence type="ECO:0000256" key="3">
    <source>
        <dbReference type="ARBA" id="ARBA00022676"/>
    </source>
</evidence>
<dbReference type="STRING" id="1629334.Cva_01472"/>
<evidence type="ECO:0000256" key="11">
    <source>
        <dbReference type="SAM" id="Phobius"/>
    </source>
</evidence>
<name>A0A0K8MEZ1_9PROT</name>
<evidence type="ECO:0000313" key="15">
    <source>
        <dbReference type="Proteomes" id="UP000036771"/>
    </source>
</evidence>
<keyword evidence="3 10" id="KW-0328">Glycosyltransferase</keyword>
<comment type="function">
    <text evidence="10">Cell wall formation. Catalyzes the transfer of a GlcNAc subunit on undecaprenyl-pyrophosphoryl-MurNAc-pentapeptide (lipid intermediate I) to form undecaprenyl-pyrophosphoryl-MurNAc-(pentapeptide)GlcNAc (lipid intermediate II).</text>
</comment>
<dbReference type="GO" id="GO:0005975">
    <property type="term" value="P:carbohydrate metabolic process"/>
    <property type="evidence" value="ECO:0007669"/>
    <property type="project" value="InterPro"/>
</dbReference>
<comment type="similarity">
    <text evidence="10">Belongs to the glycosyltransferase 28 family. MurG subfamily.</text>
</comment>
<dbReference type="UniPathway" id="UPA00219"/>
<keyword evidence="2 10" id="KW-0132">Cell division</keyword>
<feature type="binding site" evidence="10">
    <location>
        <position position="156"/>
    </location>
    <ligand>
        <name>UDP-N-acetyl-alpha-D-glucosamine</name>
        <dbReference type="ChEBI" id="CHEBI:57705"/>
    </ligand>
</feature>
<dbReference type="PANTHER" id="PTHR21015">
    <property type="entry name" value="UDP-N-ACETYLGLUCOSAMINE--N-ACETYLMURAMYL-(PENTAPEPTIDE) PYROPHOSPHORYL-UNDECAPRENOL N-ACETYLGLUCOSAMINE TRANSFERASE 1"/>
    <property type="match status" value="1"/>
</dbReference>
<feature type="domain" description="Glycosyl transferase family 28 C-terminal" evidence="13">
    <location>
        <begin position="175"/>
        <end position="319"/>
    </location>
</feature>
<comment type="pathway">
    <text evidence="10">Cell wall biogenesis; peptidoglycan biosynthesis.</text>
</comment>
<keyword evidence="1 10" id="KW-1003">Cell membrane</keyword>
<evidence type="ECO:0000256" key="6">
    <source>
        <dbReference type="ARBA" id="ARBA00022984"/>
    </source>
</evidence>
<keyword evidence="7 10" id="KW-0472">Membrane</keyword>
<organism evidence="14 15">
    <name type="scientific">Caedimonas varicaedens</name>
    <dbReference type="NCBI Taxonomy" id="1629334"/>
    <lineage>
        <taxon>Bacteria</taxon>
        <taxon>Pseudomonadati</taxon>
        <taxon>Pseudomonadota</taxon>
        <taxon>Alphaproteobacteria</taxon>
        <taxon>Holosporales</taxon>
        <taxon>Caedimonadaceae</taxon>
        <taxon>Caedimonas</taxon>
    </lineage>
</organism>
<dbReference type="EC" id="2.4.1.227" evidence="10"/>
<dbReference type="Proteomes" id="UP000036771">
    <property type="component" value="Unassembled WGS sequence"/>
</dbReference>
<dbReference type="OrthoDB" id="9808936at2"/>
<evidence type="ECO:0000256" key="2">
    <source>
        <dbReference type="ARBA" id="ARBA00022618"/>
    </source>
</evidence>
<protein>
    <recommendedName>
        <fullName evidence="10">UDP-N-acetylglucosamine--N-acetylmuramyl-(pentapeptide) pyrophosphoryl-undecaprenol N-acetylglucosamine transferase</fullName>
        <ecNumber evidence="10">2.4.1.227</ecNumber>
    </recommendedName>
    <alternativeName>
        <fullName evidence="10">Undecaprenyl-PP-MurNAc-pentapeptide-UDPGlcNAc GlcNAc transferase</fullName>
    </alternativeName>
</protein>
<feature type="binding site" evidence="10">
    <location>
        <begin position="12"/>
        <end position="14"/>
    </location>
    <ligand>
        <name>UDP-N-acetyl-alpha-D-glucosamine</name>
        <dbReference type="ChEBI" id="CHEBI:57705"/>
    </ligand>
</feature>
<evidence type="ECO:0000256" key="8">
    <source>
        <dbReference type="ARBA" id="ARBA00023306"/>
    </source>
</evidence>
<comment type="catalytic activity">
    <reaction evidence="10">
        <text>di-trans,octa-cis-undecaprenyl diphospho-N-acetyl-alpha-D-muramoyl-L-alanyl-D-glutamyl-meso-2,6-diaminopimeloyl-D-alanyl-D-alanine + UDP-N-acetyl-alpha-D-glucosamine = di-trans,octa-cis-undecaprenyl diphospho-[N-acetyl-alpha-D-glucosaminyl-(1-&gt;4)]-N-acetyl-alpha-D-muramoyl-L-alanyl-D-glutamyl-meso-2,6-diaminopimeloyl-D-alanyl-D-alanine + UDP + H(+)</text>
        <dbReference type="Rhea" id="RHEA:31227"/>
        <dbReference type="ChEBI" id="CHEBI:15378"/>
        <dbReference type="ChEBI" id="CHEBI:57705"/>
        <dbReference type="ChEBI" id="CHEBI:58223"/>
        <dbReference type="ChEBI" id="CHEBI:61387"/>
        <dbReference type="ChEBI" id="CHEBI:61388"/>
        <dbReference type="EC" id="2.4.1.227"/>
    </reaction>
</comment>
<comment type="subcellular location">
    <subcellularLocation>
        <location evidence="10">Cell membrane</location>
        <topology evidence="10">Peripheral membrane protein</topology>
        <orientation evidence="10">Cytoplasmic side</orientation>
    </subcellularLocation>
</comment>
<evidence type="ECO:0000256" key="7">
    <source>
        <dbReference type="ARBA" id="ARBA00023136"/>
    </source>
</evidence>
<dbReference type="InterPro" id="IPR006009">
    <property type="entry name" value="GlcNAc_MurG"/>
</dbReference>
<dbReference type="Pfam" id="PF04101">
    <property type="entry name" value="Glyco_tran_28_C"/>
    <property type="match status" value="1"/>
</dbReference>
<keyword evidence="11" id="KW-0812">Transmembrane</keyword>
<feature type="binding site" evidence="10">
    <location>
        <position position="118"/>
    </location>
    <ligand>
        <name>UDP-N-acetyl-alpha-D-glucosamine</name>
        <dbReference type="ChEBI" id="CHEBI:57705"/>
    </ligand>
</feature>
<dbReference type="AlphaFoldDB" id="A0A0K8MEZ1"/>
<keyword evidence="5 10" id="KW-0133">Cell shape</keyword>
<evidence type="ECO:0000259" key="13">
    <source>
        <dbReference type="Pfam" id="PF04101"/>
    </source>
</evidence>
<keyword evidence="4 10" id="KW-0808">Transferase</keyword>
<dbReference type="GO" id="GO:0051301">
    <property type="term" value="P:cell division"/>
    <property type="evidence" value="ECO:0007669"/>
    <property type="project" value="UniProtKB-KW"/>
</dbReference>
<dbReference type="GO" id="GO:0009252">
    <property type="term" value="P:peptidoglycan biosynthetic process"/>
    <property type="evidence" value="ECO:0007669"/>
    <property type="project" value="UniProtKB-UniRule"/>
</dbReference>
<evidence type="ECO:0000256" key="5">
    <source>
        <dbReference type="ARBA" id="ARBA00022960"/>
    </source>
</evidence>
<proteinExistence type="inferred from homology"/>
<feature type="transmembrane region" description="Helical" evidence="11">
    <location>
        <begin position="90"/>
        <end position="108"/>
    </location>
</feature>
<reference evidence="14 15" key="1">
    <citation type="submission" date="2015-03" db="EMBL/GenBank/DDBJ databases">
        <title>Caedibacter varicaedens, whole genome shotgun sequence.</title>
        <authorList>
            <person name="Suzuki H."/>
            <person name="Dapper A.L."/>
            <person name="Gibson A.K."/>
            <person name="Jackson C."/>
            <person name="Lee H."/>
            <person name="Pejaver V.R."/>
            <person name="Doak T."/>
            <person name="Lynch M."/>
        </authorList>
    </citation>
    <scope>NUCLEOTIDE SEQUENCE [LARGE SCALE GENOMIC DNA]</scope>
</reference>
<comment type="caution">
    <text evidence="14">The sequence shown here is derived from an EMBL/GenBank/DDBJ whole genome shotgun (WGS) entry which is preliminary data.</text>
</comment>
<gene>
    <name evidence="10 14" type="primary">murG</name>
    <name evidence="14" type="ORF">Cva_01472</name>
</gene>
<dbReference type="GO" id="GO:0071555">
    <property type="term" value="P:cell wall organization"/>
    <property type="evidence" value="ECO:0007669"/>
    <property type="project" value="UniProtKB-KW"/>
</dbReference>